<feature type="non-terminal residue" evidence="1">
    <location>
        <position position="1"/>
    </location>
</feature>
<protein>
    <submittedName>
        <fullName evidence="1">Uncharacterized protein</fullName>
    </submittedName>
</protein>
<keyword evidence="2" id="KW-1185">Reference proteome</keyword>
<evidence type="ECO:0000313" key="2">
    <source>
        <dbReference type="Proteomes" id="UP000265618"/>
    </source>
</evidence>
<reference evidence="1 2" key="1">
    <citation type="journal article" date="2018" name="PLoS ONE">
        <title>The draft genome of Kipferlia bialata reveals reductive genome evolution in fornicate parasites.</title>
        <authorList>
            <person name="Tanifuji G."/>
            <person name="Takabayashi S."/>
            <person name="Kume K."/>
            <person name="Takagi M."/>
            <person name="Nakayama T."/>
            <person name="Kamikawa R."/>
            <person name="Inagaki Y."/>
            <person name="Hashimoto T."/>
        </authorList>
    </citation>
    <scope>NUCLEOTIDE SEQUENCE [LARGE SCALE GENOMIC DNA]</scope>
    <source>
        <strain evidence="1">NY0173</strain>
    </source>
</reference>
<gene>
    <name evidence="1" type="ORF">KIPB_013624</name>
</gene>
<dbReference type="AlphaFoldDB" id="A0A391P1C3"/>
<dbReference type="EMBL" id="BDIP01006572">
    <property type="protein sequence ID" value="GCA64219.1"/>
    <property type="molecule type" value="Genomic_DNA"/>
</dbReference>
<organism evidence="1 2">
    <name type="scientific">Kipferlia bialata</name>
    <dbReference type="NCBI Taxonomy" id="797122"/>
    <lineage>
        <taxon>Eukaryota</taxon>
        <taxon>Metamonada</taxon>
        <taxon>Carpediemonas-like organisms</taxon>
        <taxon>Kipferlia</taxon>
    </lineage>
</organism>
<comment type="caution">
    <text evidence="1">The sequence shown here is derived from an EMBL/GenBank/DDBJ whole genome shotgun (WGS) entry which is preliminary data.</text>
</comment>
<accession>A0A391P1C3</accession>
<dbReference type="Proteomes" id="UP000265618">
    <property type="component" value="Unassembled WGS sequence"/>
</dbReference>
<name>A0A391P1C3_9EUKA</name>
<sequence length="62" mass="6600">VAINATTDISRQVEGIATFGAQLQSLSAAVKVLEVAACRAVMRKPGVSQETIQECEAIIKRK</sequence>
<evidence type="ECO:0000313" key="1">
    <source>
        <dbReference type="EMBL" id="GCA64219.1"/>
    </source>
</evidence>
<proteinExistence type="predicted"/>